<evidence type="ECO:0000313" key="2">
    <source>
        <dbReference type="EMBL" id="SLN20760.1"/>
    </source>
</evidence>
<keyword evidence="3" id="KW-1185">Reference proteome</keyword>
<dbReference type="Gene3D" id="2.70.70.10">
    <property type="entry name" value="Glucose Permease (Domain IIA)"/>
    <property type="match status" value="1"/>
</dbReference>
<dbReference type="Proteomes" id="UP000193827">
    <property type="component" value="Unassembled WGS sequence"/>
</dbReference>
<dbReference type="InterPro" id="IPR011055">
    <property type="entry name" value="Dup_hybrid_motif"/>
</dbReference>
<sequence length="376" mass="39713">MRLIAVLIALMVSGAALAQTDPAAAARAASDRLSNAAKILDEADGARNRVKALSEAVHAYEDGLQAMREGLRRAAIREQTLTRELQSREDEISRLLGTLLSIGGTPAPVLLLHPSGPVGTARSGMILADVTPGLNARALALREKLQEVSVLRALQQSAVNKLQEGLQGVQEARTSLSQAIAERTELPRRFTEDPVKTALLIASTETLEGFASGLSHIAVDEVPGSLPGISSRKGSLPLPVQGRILRRAGEADAAGIARPGIVMVSRPRAMVTTPSAATIRYRGPLLDYGNVIILEPQAGILLVLAGLDVVYGQIGEVLPGGSPVGLMGGETTQTGLVLTGNGQETGEEQTETLYIEVRQDNVPVDPETWFQTDKDD</sequence>
<reference evidence="2 3" key="1">
    <citation type="submission" date="2017-03" db="EMBL/GenBank/DDBJ databases">
        <authorList>
            <person name="Afonso C.L."/>
            <person name="Miller P.J."/>
            <person name="Scott M.A."/>
            <person name="Spackman E."/>
            <person name="Goraichik I."/>
            <person name="Dimitrov K.M."/>
            <person name="Suarez D.L."/>
            <person name="Swayne D.E."/>
        </authorList>
    </citation>
    <scope>NUCLEOTIDE SEQUENCE [LARGE SCALE GENOMIC DNA]</scope>
    <source>
        <strain evidence="2 3">CECT 8287</strain>
    </source>
</reference>
<evidence type="ECO:0000313" key="3">
    <source>
        <dbReference type="Proteomes" id="UP000193827"/>
    </source>
</evidence>
<feature type="signal peptide" evidence="1">
    <location>
        <begin position="1"/>
        <end position="18"/>
    </location>
</feature>
<feature type="chain" id="PRO_5012011904" description="Peptidase family M23" evidence="1">
    <location>
        <begin position="19"/>
        <end position="376"/>
    </location>
</feature>
<accession>A0A1Y5RNX9</accession>
<dbReference type="OrthoDB" id="9809144at2"/>
<name>A0A1Y5RNX9_9RHOB</name>
<keyword evidence="1" id="KW-0732">Signal</keyword>
<dbReference type="AlphaFoldDB" id="A0A1Y5RNX9"/>
<protein>
    <recommendedName>
        <fullName evidence="4">Peptidase family M23</fullName>
    </recommendedName>
</protein>
<proteinExistence type="predicted"/>
<gene>
    <name evidence="2" type="ORF">PEL8287_00869</name>
</gene>
<evidence type="ECO:0008006" key="4">
    <source>
        <dbReference type="Google" id="ProtNLM"/>
    </source>
</evidence>
<organism evidence="2 3">
    <name type="scientific">Roseovarius litorisediminis</name>
    <dbReference type="NCBI Taxonomy" id="1312363"/>
    <lineage>
        <taxon>Bacteria</taxon>
        <taxon>Pseudomonadati</taxon>
        <taxon>Pseudomonadota</taxon>
        <taxon>Alphaproteobacteria</taxon>
        <taxon>Rhodobacterales</taxon>
        <taxon>Roseobacteraceae</taxon>
        <taxon>Roseovarius</taxon>
    </lineage>
</organism>
<dbReference type="EMBL" id="FWFL01000002">
    <property type="protein sequence ID" value="SLN20760.1"/>
    <property type="molecule type" value="Genomic_DNA"/>
</dbReference>
<dbReference type="RefSeq" id="WP_085891127.1">
    <property type="nucleotide sequence ID" value="NZ_FWFL01000002.1"/>
</dbReference>
<evidence type="ECO:0000256" key="1">
    <source>
        <dbReference type="SAM" id="SignalP"/>
    </source>
</evidence>